<reference evidence="2 3" key="1">
    <citation type="journal article" date="2011" name="Stand. Genomic Sci.">
        <title>Complete genome sequence of Deinococcus maricopensis type strain (LB-34).</title>
        <authorList>
            <person name="Pukall R."/>
            <person name="Zeytun A."/>
            <person name="Lucas S."/>
            <person name="Lapidus A."/>
            <person name="Hammon N."/>
            <person name="Deshpande S."/>
            <person name="Nolan M."/>
            <person name="Cheng J.F."/>
            <person name="Pitluck S."/>
            <person name="Liolios K."/>
            <person name="Pagani I."/>
            <person name="Mikhailova N."/>
            <person name="Ivanova N."/>
            <person name="Mavromatis K."/>
            <person name="Pati A."/>
            <person name="Tapia R."/>
            <person name="Han C."/>
            <person name="Goodwin L."/>
            <person name="Chen A."/>
            <person name="Palaniappan K."/>
            <person name="Land M."/>
            <person name="Hauser L."/>
            <person name="Chang Y.J."/>
            <person name="Jeffries C.D."/>
            <person name="Brambilla E.M."/>
            <person name="Rohde M."/>
            <person name="Goker M."/>
            <person name="Detter J.C."/>
            <person name="Woyke T."/>
            <person name="Bristow J."/>
            <person name="Eisen J.A."/>
            <person name="Markowitz V."/>
            <person name="Hugenholtz P."/>
            <person name="Kyrpides N.C."/>
            <person name="Klenk H.P."/>
        </authorList>
    </citation>
    <scope>NUCLEOTIDE SEQUENCE [LARGE SCALE GENOMIC DNA]</scope>
    <source>
        <strain evidence="3">DSM 21211 / LMG 22137 / NRRL B-23946 / LB-34</strain>
    </source>
</reference>
<dbReference type="InterPro" id="IPR050491">
    <property type="entry name" value="AmpC-like"/>
</dbReference>
<proteinExistence type="predicted"/>
<dbReference type="STRING" id="709986.Deima_0386"/>
<dbReference type="RefSeq" id="WP_013555551.1">
    <property type="nucleotide sequence ID" value="NC_014958.1"/>
</dbReference>
<dbReference type="SUPFAM" id="SSF56601">
    <property type="entry name" value="beta-lactamase/transpeptidase-like"/>
    <property type="match status" value="1"/>
</dbReference>
<dbReference type="InterPro" id="IPR012338">
    <property type="entry name" value="Beta-lactam/transpept-like"/>
</dbReference>
<sequence precursor="true">MPHLTPDLLARLSQTRHVPGMAVAAQVGHDTQHLSYGVADLETGRAMDAATTFPIGSITKTMTATLALQLRDAGQLDLDALVATFLPGLPLEDPDTARTLTVRHLLTHTAGFGPPQRLAPSGDMTLATVVSRLSTITQRKPVGTYSYSDVAYLLVGRIIELITARPFEEVLRERLLRPVGLAHARFLHEPPTPGTHPAWGYVLTPDQTLARYNGPTYGPYVAPTGGLRLTVQEILTYLQFVLRGSVTATGEALLSASSAQELLTPVSPLERGRTRTLAWEVESSGEQLVYKQRCSLMGIHGVAFIVPERQRAGVVFNNALHGLHAEVEVSRVLLE</sequence>
<dbReference type="Pfam" id="PF00144">
    <property type="entry name" value="Beta-lactamase"/>
    <property type="match status" value="1"/>
</dbReference>
<dbReference type="PANTHER" id="PTHR46825">
    <property type="entry name" value="D-ALANYL-D-ALANINE-CARBOXYPEPTIDASE/ENDOPEPTIDASE AMPH"/>
    <property type="match status" value="1"/>
</dbReference>
<dbReference type="InterPro" id="IPR001466">
    <property type="entry name" value="Beta-lactam-related"/>
</dbReference>
<dbReference type="EMBL" id="CP002454">
    <property type="protein sequence ID" value="ADV66046.1"/>
    <property type="molecule type" value="Genomic_DNA"/>
</dbReference>
<gene>
    <name evidence="2" type="ordered locus">Deima_0386</name>
</gene>
<name>E8U3A1_DEIML</name>
<dbReference type="Proteomes" id="UP000008635">
    <property type="component" value="Chromosome"/>
</dbReference>
<evidence type="ECO:0000313" key="2">
    <source>
        <dbReference type="EMBL" id="ADV66046.1"/>
    </source>
</evidence>
<dbReference type="PANTHER" id="PTHR46825:SF9">
    <property type="entry name" value="BETA-LACTAMASE-RELATED DOMAIN-CONTAINING PROTEIN"/>
    <property type="match status" value="1"/>
</dbReference>
<evidence type="ECO:0000313" key="3">
    <source>
        <dbReference type="Proteomes" id="UP000008635"/>
    </source>
</evidence>
<protein>
    <submittedName>
        <fullName evidence="2">Beta-lactamase</fullName>
    </submittedName>
</protein>
<dbReference type="KEGG" id="dmr:Deima_0386"/>
<dbReference type="HOGENOM" id="CLU_020027_1_1_0"/>
<feature type="domain" description="Beta-lactamase-related" evidence="1">
    <location>
        <begin position="8"/>
        <end position="325"/>
    </location>
</feature>
<dbReference type="eggNOG" id="COG1680">
    <property type="taxonomic scope" value="Bacteria"/>
</dbReference>
<reference evidence="3" key="2">
    <citation type="submission" date="2011-01" db="EMBL/GenBank/DDBJ databases">
        <title>The complete genome of Deinococcus maricopensis DSM 21211.</title>
        <authorList>
            <consortium name="US DOE Joint Genome Institute (JGI-PGF)"/>
            <person name="Lucas S."/>
            <person name="Copeland A."/>
            <person name="Lapidus A."/>
            <person name="Goodwin L."/>
            <person name="Pitluck S."/>
            <person name="Kyrpides N."/>
            <person name="Mavromatis K."/>
            <person name="Pagani I."/>
            <person name="Ivanova N."/>
            <person name="Ovchinnikova G."/>
            <person name="Zeytun A."/>
            <person name="Detter J.C."/>
            <person name="Han C."/>
            <person name="Land M."/>
            <person name="Hauser L."/>
            <person name="Markowitz V."/>
            <person name="Cheng J.-F."/>
            <person name="Hugenholtz P."/>
            <person name="Woyke T."/>
            <person name="Wu D."/>
            <person name="Pukall R."/>
            <person name="Gehrich-Schroeter G."/>
            <person name="Brambilla E."/>
            <person name="Klenk H.-P."/>
            <person name="Eisen J.A."/>
        </authorList>
    </citation>
    <scope>NUCLEOTIDE SEQUENCE [LARGE SCALE GENOMIC DNA]</scope>
    <source>
        <strain evidence="3">DSM 21211 / LMG 22137 / NRRL B-23946 / LB-34</strain>
    </source>
</reference>
<evidence type="ECO:0000259" key="1">
    <source>
        <dbReference type="Pfam" id="PF00144"/>
    </source>
</evidence>
<keyword evidence="3" id="KW-1185">Reference proteome</keyword>
<dbReference type="AlphaFoldDB" id="E8U3A1"/>
<organism evidence="2 3">
    <name type="scientific">Deinococcus maricopensis (strain DSM 21211 / LMG 22137 / NRRL B-23946 / LB-34)</name>
    <dbReference type="NCBI Taxonomy" id="709986"/>
    <lineage>
        <taxon>Bacteria</taxon>
        <taxon>Thermotogati</taxon>
        <taxon>Deinococcota</taxon>
        <taxon>Deinococci</taxon>
        <taxon>Deinococcales</taxon>
        <taxon>Deinococcaceae</taxon>
        <taxon>Deinococcus</taxon>
    </lineage>
</organism>
<accession>E8U3A1</accession>
<dbReference type="Gene3D" id="3.40.710.10">
    <property type="entry name" value="DD-peptidase/beta-lactamase superfamily"/>
    <property type="match status" value="1"/>
</dbReference>